<dbReference type="OrthoDB" id="278585at2759"/>
<sequence>AMGADASKNLDSEVVQEQEQEEQRVSVASRDDEFHIPWRVETLETHGRDYPTQGSCFYPLRRLRVRPQRPLLFVDSAIQVSDNNYREAWHGAGERRLKNVFLSLEWLPLHSSEDEMHVLHFGLVTLAEGESLRWMMHHPTHLSGRVCMALRVVSSGRYMDVADSFALAVPRLREERTSADLLPAGAAWTPSPAPSVERNGALLLYRFLSNDMFFSPGELAVLEEVVRNVAHMDRLQFFTDCLRARRRHRNHWEDAPVAALFLPAEHQEAMRPLAILTALRVGFEALPERAAQVPPAAKLVAQLRSLHERVAKASKEQLGGTQSTGASTASLPIDMMARILHDIFPSVVKPFTPHDVEHALRYLCHHGAAGAGTRTPADVGHPHHAPLHRVAEAFPVLQEEFLHTCLAASRVHGGFQEER</sequence>
<dbReference type="AlphaFoldDB" id="A0A3R7JY19"/>
<dbReference type="RefSeq" id="XP_029234049.1">
    <property type="nucleotide sequence ID" value="XM_029386209.1"/>
</dbReference>
<keyword evidence="3" id="KW-1185">Reference proteome</keyword>
<organism evidence="2 3">
    <name type="scientific">Trypanosoma rangeli</name>
    <dbReference type="NCBI Taxonomy" id="5698"/>
    <lineage>
        <taxon>Eukaryota</taxon>
        <taxon>Discoba</taxon>
        <taxon>Euglenozoa</taxon>
        <taxon>Kinetoplastea</taxon>
        <taxon>Metakinetoplastina</taxon>
        <taxon>Trypanosomatida</taxon>
        <taxon>Trypanosomatidae</taxon>
        <taxon>Trypanosoma</taxon>
        <taxon>Herpetosoma</taxon>
    </lineage>
</organism>
<evidence type="ECO:0000313" key="3">
    <source>
        <dbReference type="Proteomes" id="UP000283634"/>
    </source>
</evidence>
<feature type="region of interest" description="Disordered" evidence="1">
    <location>
        <begin position="1"/>
        <end position="25"/>
    </location>
</feature>
<gene>
    <name evidence="2" type="ORF">TraAM80_09530</name>
</gene>
<dbReference type="EMBL" id="MKGL01000580">
    <property type="protein sequence ID" value="RNE97286.1"/>
    <property type="molecule type" value="Genomic_DNA"/>
</dbReference>
<reference evidence="2 3" key="1">
    <citation type="journal article" date="2018" name="BMC Genomics">
        <title>Genomic comparison of Trypanosoma conorhini and Trypanosoma rangeli to Trypanosoma cruzi strains of high and low virulence.</title>
        <authorList>
            <person name="Bradwell K.R."/>
            <person name="Koparde V.N."/>
            <person name="Matveyev A.V."/>
            <person name="Serrano M.G."/>
            <person name="Alves J.M."/>
            <person name="Parikh H."/>
            <person name="Huang B."/>
            <person name="Lee V."/>
            <person name="Espinosa-Alvarez O."/>
            <person name="Ortiz P.A."/>
            <person name="Costa-Martins A.G."/>
            <person name="Teixeira M.M."/>
            <person name="Buck G.A."/>
        </authorList>
    </citation>
    <scope>NUCLEOTIDE SEQUENCE [LARGE SCALE GENOMIC DNA]</scope>
    <source>
        <strain evidence="2 3">AM80</strain>
    </source>
</reference>
<protein>
    <submittedName>
        <fullName evidence="2">NXN protein</fullName>
    </submittedName>
</protein>
<evidence type="ECO:0000313" key="2">
    <source>
        <dbReference type="EMBL" id="RNE97286.1"/>
    </source>
</evidence>
<dbReference type="Proteomes" id="UP000283634">
    <property type="component" value="Unassembled WGS sequence"/>
</dbReference>
<name>A0A3R7JY19_TRYRA</name>
<accession>A0A3R7JY19</accession>
<feature type="non-terminal residue" evidence="2">
    <location>
        <position position="1"/>
    </location>
</feature>
<comment type="caution">
    <text evidence="2">The sequence shown here is derived from an EMBL/GenBank/DDBJ whole genome shotgun (WGS) entry which is preliminary data.</text>
</comment>
<dbReference type="GeneID" id="40333463"/>
<proteinExistence type="predicted"/>
<evidence type="ECO:0000256" key="1">
    <source>
        <dbReference type="SAM" id="MobiDB-lite"/>
    </source>
</evidence>